<dbReference type="Proteomes" id="UP001163321">
    <property type="component" value="Chromosome 7"/>
</dbReference>
<evidence type="ECO:0000313" key="1">
    <source>
        <dbReference type="EMBL" id="KAI9909197.1"/>
    </source>
</evidence>
<proteinExistence type="predicted"/>
<dbReference type="EMBL" id="CM047586">
    <property type="protein sequence ID" value="KAI9909197.1"/>
    <property type="molecule type" value="Genomic_DNA"/>
</dbReference>
<accession>A0ACC0VSD3</accession>
<organism evidence="1 2">
    <name type="scientific">Peronosclerospora sorghi</name>
    <dbReference type="NCBI Taxonomy" id="230839"/>
    <lineage>
        <taxon>Eukaryota</taxon>
        <taxon>Sar</taxon>
        <taxon>Stramenopiles</taxon>
        <taxon>Oomycota</taxon>
        <taxon>Peronosporomycetes</taxon>
        <taxon>Peronosporales</taxon>
        <taxon>Peronosporaceae</taxon>
        <taxon>Peronosclerospora</taxon>
    </lineage>
</organism>
<evidence type="ECO:0000313" key="2">
    <source>
        <dbReference type="Proteomes" id="UP001163321"/>
    </source>
</evidence>
<comment type="caution">
    <text evidence="1">The sequence shown here is derived from an EMBL/GenBank/DDBJ whole genome shotgun (WGS) entry which is preliminary data.</text>
</comment>
<protein>
    <submittedName>
        <fullName evidence="1">Uncharacterized protein</fullName>
    </submittedName>
</protein>
<reference evidence="1 2" key="1">
    <citation type="journal article" date="2022" name="bioRxiv">
        <title>The genome of the oomycete Peronosclerospora sorghi, a cosmopolitan pathogen of maize and sorghum, is inflated with dispersed pseudogenes.</title>
        <authorList>
            <person name="Fletcher K."/>
            <person name="Martin F."/>
            <person name="Isakeit T."/>
            <person name="Cavanaugh K."/>
            <person name="Magill C."/>
            <person name="Michelmore R."/>
        </authorList>
    </citation>
    <scope>NUCLEOTIDE SEQUENCE [LARGE SCALE GENOMIC DNA]</scope>
    <source>
        <strain evidence="1">P6</strain>
    </source>
</reference>
<name>A0ACC0VSD3_9STRA</name>
<gene>
    <name evidence="1" type="ORF">PsorP6_014617</name>
</gene>
<sequence length="91" mass="10120">MPSLNCTHIVGGDGNVSSQAGDKVISLFNLRLLSNLIAKSLETLFPLQWPGSLDHSSNSSSIVTGWTWKLMSRCRTLHKSYTTQQQKRSTR</sequence>
<keyword evidence="2" id="KW-1185">Reference proteome</keyword>